<dbReference type="PANTHER" id="PTHR35166:SF11">
    <property type="entry name" value="OS05G0151550 PROTEIN"/>
    <property type="match status" value="1"/>
</dbReference>
<name>A0A8I6YXI4_HORVV</name>
<dbReference type="AlphaFoldDB" id="A0A8I6YXI4"/>
<keyword evidence="3" id="KW-1185">Reference proteome</keyword>
<reference evidence="3" key="1">
    <citation type="journal article" date="2012" name="Nature">
        <title>A physical, genetic and functional sequence assembly of the barley genome.</title>
        <authorList>
            <consortium name="The International Barley Genome Sequencing Consortium"/>
            <person name="Mayer K.F."/>
            <person name="Waugh R."/>
            <person name="Brown J.W."/>
            <person name="Schulman A."/>
            <person name="Langridge P."/>
            <person name="Platzer M."/>
            <person name="Fincher G.B."/>
            <person name="Muehlbauer G.J."/>
            <person name="Sato K."/>
            <person name="Close T.J."/>
            <person name="Wise R.P."/>
            <person name="Stein N."/>
        </authorList>
    </citation>
    <scope>NUCLEOTIDE SEQUENCE [LARGE SCALE GENOMIC DNA]</scope>
    <source>
        <strain evidence="3">cv. Morex</strain>
    </source>
</reference>
<sequence>MASDDEQWTDDEWTEEDEKAMVARNEIVDRARARQRARHGGGKPRIRVEDDTVIYILSLEKDGIDYVDDRGDRFTPEEMKGIVDLDIDGDDEIDERQARVMRELSEKGYVEVDDKYLGDDDEYLQEANELSEKEWARLTALILSRRLARMEVAVENDDGEDDDDYSEEKLGEEEGENPDDQQILLAQQG</sequence>
<dbReference type="EnsemblPlants" id="HORVU.MOREX.r3.6HG0633410.1">
    <property type="protein sequence ID" value="HORVU.MOREX.r3.6HG0633410.1.CDS1"/>
    <property type="gene ID" value="HORVU.MOREX.r3.6HG0633410"/>
</dbReference>
<dbReference type="SMR" id="A0A8I6YXI4"/>
<reference evidence="2" key="2">
    <citation type="submission" date="2020-10" db="EMBL/GenBank/DDBJ databases">
        <authorList>
            <person name="Scholz U."/>
            <person name="Mascher M."/>
            <person name="Fiebig A."/>
        </authorList>
    </citation>
    <scope>NUCLEOTIDE SEQUENCE [LARGE SCALE GENOMIC DNA]</scope>
    <source>
        <strain evidence="2">cv. Morex</strain>
    </source>
</reference>
<dbReference type="Gramene" id="HORVU.MOREX.r3.6HG0633360.1">
    <property type="protein sequence ID" value="HORVU.MOREX.r3.6HG0633360.1.CDS1"/>
    <property type="gene ID" value="HORVU.MOREX.r3.6HG0633360"/>
</dbReference>
<dbReference type="PANTHER" id="PTHR35166">
    <property type="entry name" value="OS05G0193700 PROTEIN-RELATED"/>
    <property type="match status" value="1"/>
</dbReference>
<evidence type="ECO:0000256" key="1">
    <source>
        <dbReference type="SAM" id="MobiDB-lite"/>
    </source>
</evidence>
<evidence type="ECO:0000313" key="3">
    <source>
        <dbReference type="Proteomes" id="UP000011116"/>
    </source>
</evidence>
<dbReference type="EnsemblPlants" id="HORVU.MOREX.r3.6HG0633360.1">
    <property type="protein sequence ID" value="HORVU.MOREX.r3.6HG0633360.1.CDS1"/>
    <property type="gene ID" value="HORVU.MOREX.r3.6HG0633360"/>
</dbReference>
<reference evidence="2" key="3">
    <citation type="submission" date="2022-01" db="UniProtKB">
        <authorList>
            <consortium name="EnsemblPlants"/>
        </authorList>
    </citation>
    <scope>IDENTIFICATION</scope>
    <source>
        <strain evidence="2">subsp. vulgare</strain>
    </source>
</reference>
<evidence type="ECO:0000313" key="2">
    <source>
        <dbReference type="EnsemblPlants" id="HORVU.MOREX.r3.6HG0633360.1.CDS1"/>
    </source>
</evidence>
<organism evidence="2 3">
    <name type="scientific">Hordeum vulgare subsp. vulgare</name>
    <name type="common">Domesticated barley</name>
    <dbReference type="NCBI Taxonomy" id="112509"/>
    <lineage>
        <taxon>Eukaryota</taxon>
        <taxon>Viridiplantae</taxon>
        <taxon>Streptophyta</taxon>
        <taxon>Embryophyta</taxon>
        <taxon>Tracheophyta</taxon>
        <taxon>Spermatophyta</taxon>
        <taxon>Magnoliopsida</taxon>
        <taxon>Liliopsida</taxon>
        <taxon>Poales</taxon>
        <taxon>Poaceae</taxon>
        <taxon>BOP clade</taxon>
        <taxon>Pooideae</taxon>
        <taxon>Triticodae</taxon>
        <taxon>Triticeae</taxon>
        <taxon>Hordeinae</taxon>
        <taxon>Hordeum</taxon>
    </lineage>
</organism>
<dbReference type="Gramene" id="HORVU.MOREX.r3.6HG0633410.1">
    <property type="protein sequence ID" value="HORVU.MOREX.r3.6HG0633410.1.CDS1"/>
    <property type="gene ID" value="HORVU.MOREX.r3.6HG0633410"/>
</dbReference>
<accession>A0A8I6YXI4</accession>
<dbReference type="Proteomes" id="UP000011116">
    <property type="component" value="Chromosome 6H"/>
</dbReference>
<proteinExistence type="predicted"/>
<feature type="region of interest" description="Disordered" evidence="1">
    <location>
        <begin position="153"/>
        <end position="189"/>
    </location>
</feature>
<protein>
    <submittedName>
        <fullName evidence="2">Uncharacterized protein</fullName>
    </submittedName>
</protein>
<feature type="compositionally biased region" description="Acidic residues" evidence="1">
    <location>
        <begin position="154"/>
        <end position="179"/>
    </location>
</feature>